<dbReference type="PANTHER" id="PTHR11474">
    <property type="entry name" value="TYROSINASE FAMILY MEMBER"/>
    <property type="match status" value="1"/>
</dbReference>
<evidence type="ECO:0000256" key="2">
    <source>
        <dbReference type="ARBA" id="ARBA00023008"/>
    </source>
</evidence>
<dbReference type="EMBL" id="SSOP01000032">
    <property type="protein sequence ID" value="KAB5593710.1"/>
    <property type="molecule type" value="Genomic_DNA"/>
</dbReference>
<comment type="caution">
    <text evidence="5">The sequence shown here is derived from an EMBL/GenBank/DDBJ whole genome shotgun (WGS) entry which is preliminary data.</text>
</comment>
<keyword evidence="3" id="KW-0732">Signal</keyword>
<dbReference type="SUPFAM" id="SSF48056">
    <property type="entry name" value="Di-copper centre-containing domain"/>
    <property type="match status" value="2"/>
</dbReference>
<dbReference type="InterPro" id="IPR002227">
    <property type="entry name" value="Tyrosinase_Cu-bd"/>
</dbReference>
<protein>
    <recommendedName>
        <fullName evidence="4">Tyrosinase copper-binding domain-containing protein</fullName>
    </recommendedName>
</protein>
<dbReference type="PRINTS" id="PR00092">
    <property type="entry name" value="TYROSINASE"/>
</dbReference>
<dbReference type="PROSITE" id="PS00498">
    <property type="entry name" value="TYROSINASE_2"/>
    <property type="match status" value="1"/>
</dbReference>
<name>A0A5N5QPL6_9AGAM</name>
<dbReference type="OrthoDB" id="6132182at2759"/>
<evidence type="ECO:0000256" key="3">
    <source>
        <dbReference type="SAM" id="SignalP"/>
    </source>
</evidence>
<feature type="signal peptide" evidence="3">
    <location>
        <begin position="1"/>
        <end position="22"/>
    </location>
</feature>
<evidence type="ECO:0000313" key="5">
    <source>
        <dbReference type="EMBL" id="KAB5593710.1"/>
    </source>
</evidence>
<accession>A0A5N5QPL6</accession>
<feature type="chain" id="PRO_5024301774" description="Tyrosinase copper-binding domain-containing protein" evidence="3">
    <location>
        <begin position="23"/>
        <end position="664"/>
    </location>
</feature>
<dbReference type="Gene3D" id="1.10.1280.10">
    <property type="entry name" value="Di-copper center containing domain from catechol oxidase"/>
    <property type="match status" value="2"/>
</dbReference>
<gene>
    <name evidence="5" type="ORF">CTheo_2893</name>
</gene>
<dbReference type="InterPro" id="IPR050316">
    <property type="entry name" value="Tyrosinase/Hemocyanin"/>
</dbReference>
<evidence type="ECO:0000313" key="6">
    <source>
        <dbReference type="Proteomes" id="UP000383932"/>
    </source>
</evidence>
<dbReference type="Proteomes" id="UP000383932">
    <property type="component" value="Unassembled WGS sequence"/>
</dbReference>
<sequence length="664" mass="74385">MYLSVKLHSAAFLALAAVLVGAAPTEKRATCTNPVTYVEWRSLPQVQRNSFHNAVKCLRTKTGGNGFNAFDRYPSVHDNVFSDVHYVANFLPWHRQFLYLRRLDLQDCGYTGPTPYWDWTIDAGRLSISNIWSPLTGFGGNGNPFTSARCVQNGPYANFQLNYPSRHCLARRFNNGNLRSGLIGTMQGSLYSTTAVRNVMRQSDFINFASDLEEGPHDIVHSVIAGDMTAAFSPNDALSSKFFLHHQQIDRIWALWQGRNATRLQDYAGNTVQGQDPKDGSQFPLANLTDALPMQGIRDLPDVTVADVMDTMSDKLCYVAGFGFVDVLYALSHYHSLYHHSFPLMRFLTVLLPFAAAVLAVPTKRQQCTNPAVRVEWRSLTADQRTSFHNAVKCMQSKPSNVDRQSLFDRYSSLHVDIFANIHYVAAFLPFHRYFSYARDISLKECGYNGPSVYWDWTIDASNMANSPIFSPTVGFGGTGTATRSGRKTLYCITDGPYGTKSNFKIAYPETRCLQRQFSMGTRSKWGSTSGPSSKHSSSVISGIMQNDEFTEFWPALEEGPHDSVHNEISGDMAAAFSPDDPLFFEHHNNVDRIWALWQGRNATRLQDYNGNTVQNQDMNDGTLYPLAKLDDKISLGGLQGMPDVTVRDLMDTQGGVLCYKYDK</sequence>
<dbReference type="InterPro" id="IPR008922">
    <property type="entry name" value="Di-copper_centre_dom_sf"/>
</dbReference>
<keyword evidence="6" id="KW-1185">Reference proteome</keyword>
<feature type="domain" description="Tyrosinase copper-binding" evidence="4">
    <location>
        <begin position="581"/>
        <end position="592"/>
    </location>
</feature>
<dbReference type="GO" id="GO:0046872">
    <property type="term" value="F:metal ion binding"/>
    <property type="evidence" value="ECO:0007669"/>
    <property type="project" value="UniProtKB-KW"/>
</dbReference>
<reference evidence="5 6" key="1">
    <citation type="journal article" date="2019" name="Fungal Biol. Biotechnol.">
        <title>Draft genome sequence of fastidious pathogen Ceratobasidium theobromae, which causes vascular-streak dieback in Theobroma cacao.</title>
        <authorList>
            <person name="Ali S.S."/>
            <person name="Asman A."/>
            <person name="Shao J."/>
            <person name="Firmansyah A.P."/>
            <person name="Susilo A.W."/>
            <person name="Rosmana A."/>
            <person name="McMahon P."/>
            <person name="Junaid M."/>
            <person name="Guest D."/>
            <person name="Kheng T.Y."/>
            <person name="Meinhardt L.W."/>
            <person name="Bailey B.A."/>
        </authorList>
    </citation>
    <scope>NUCLEOTIDE SEQUENCE [LARGE SCALE GENOMIC DNA]</scope>
    <source>
        <strain evidence="5 6">CT2</strain>
    </source>
</reference>
<keyword evidence="2" id="KW-0186">Copper</keyword>
<evidence type="ECO:0000259" key="4">
    <source>
        <dbReference type="PROSITE" id="PS00498"/>
    </source>
</evidence>
<evidence type="ECO:0000256" key="1">
    <source>
        <dbReference type="ARBA" id="ARBA00022723"/>
    </source>
</evidence>
<keyword evidence="1" id="KW-0479">Metal-binding</keyword>
<dbReference type="Pfam" id="PF00264">
    <property type="entry name" value="Tyrosinase"/>
    <property type="match status" value="2"/>
</dbReference>
<dbReference type="GO" id="GO:0016491">
    <property type="term" value="F:oxidoreductase activity"/>
    <property type="evidence" value="ECO:0007669"/>
    <property type="project" value="InterPro"/>
</dbReference>
<organism evidence="5 6">
    <name type="scientific">Ceratobasidium theobromae</name>
    <dbReference type="NCBI Taxonomy" id="1582974"/>
    <lineage>
        <taxon>Eukaryota</taxon>
        <taxon>Fungi</taxon>
        <taxon>Dikarya</taxon>
        <taxon>Basidiomycota</taxon>
        <taxon>Agaricomycotina</taxon>
        <taxon>Agaricomycetes</taxon>
        <taxon>Cantharellales</taxon>
        <taxon>Ceratobasidiaceae</taxon>
        <taxon>Ceratobasidium</taxon>
    </lineage>
</organism>
<dbReference type="PANTHER" id="PTHR11474:SF126">
    <property type="entry name" value="TYROSINASE-LIKE PROTEIN TYR-1-RELATED"/>
    <property type="match status" value="1"/>
</dbReference>
<dbReference type="AlphaFoldDB" id="A0A5N5QPL6"/>
<proteinExistence type="predicted"/>